<name>A0ABQ3DP07_9GAMM</name>
<feature type="domain" description="HTH lysR-type" evidence="1">
    <location>
        <begin position="29"/>
        <end position="89"/>
    </location>
</feature>
<dbReference type="PANTHER" id="PTHR30432">
    <property type="entry name" value="TRANSCRIPTIONAL REGULATOR MODE"/>
    <property type="match status" value="1"/>
</dbReference>
<comment type="caution">
    <text evidence="2">The sequence shown here is derived from an EMBL/GenBank/DDBJ whole genome shotgun (WGS) entry which is preliminary data.</text>
</comment>
<dbReference type="SUPFAM" id="SSF46785">
    <property type="entry name" value="Winged helix' DNA-binding domain"/>
    <property type="match status" value="1"/>
</dbReference>
<dbReference type="Proteomes" id="UP000646745">
    <property type="component" value="Unassembled WGS sequence"/>
</dbReference>
<evidence type="ECO:0000313" key="2">
    <source>
        <dbReference type="EMBL" id="GHB09978.1"/>
    </source>
</evidence>
<dbReference type="InterPro" id="IPR036388">
    <property type="entry name" value="WH-like_DNA-bd_sf"/>
</dbReference>
<dbReference type="Gene3D" id="1.10.10.10">
    <property type="entry name" value="Winged helix-like DNA-binding domain superfamily/Winged helix DNA-binding domain"/>
    <property type="match status" value="1"/>
</dbReference>
<dbReference type="InterPro" id="IPR000847">
    <property type="entry name" value="LysR_HTH_N"/>
</dbReference>
<accession>A0ABQ3DP07</accession>
<keyword evidence="3" id="KW-1185">Reference proteome</keyword>
<organism evidence="2 3">
    <name type="scientific">Salinicola rhizosphaerae</name>
    <dbReference type="NCBI Taxonomy" id="1443141"/>
    <lineage>
        <taxon>Bacteria</taxon>
        <taxon>Pseudomonadati</taxon>
        <taxon>Pseudomonadota</taxon>
        <taxon>Gammaproteobacteria</taxon>
        <taxon>Oceanospirillales</taxon>
        <taxon>Halomonadaceae</taxon>
        <taxon>Salinicola</taxon>
    </lineage>
</organism>
<dbReference type="EMBL" id="BMZI01000001">
    <property type="protein sequence ID" value="GHB09978.1"/>
    <property type="molecule type" value="Genomic_DNA"/>
</dbReference>
<sequence>MTRTDHAHPRFQLRLVADKEIVLGPGKIDLLEAIDRHGSIAAACRDMGLSYKKAWQLIDTMNRHCLTPVVNTATGGSSRGGATLTPLGRELIVHYRRLAASLADHPDAEALKRALSPTPSTDGS</sequence>
<dbReference type="Pfam" id="PF00126">
    <property type="entry name" value="HTH_1"/>
    <property type="match status" value="1"/>
</dbReference>
<evidence type="ECO:0000313" key="3">
    <source>
        <dbReference type="Proteomes" id="UP000646745"/>
    </source>
</evidence>
<gene>
    <name evidence="2" type="ORF">GCM10009038_04620</name>
</gene>
<evidence type="ECO:0000259" key="1">
    <source>
        <dbReference type="Pfam" id="PF00126"/>
    </source>
</evidence>
<proteinExistence type="predicted"/>
<dbReference type="InterPro" id="IPR036390">
    <property type="entry name" value="WH_DNA-bd_sf"/>
</dbReference>
<reference evidence="3" key="1">
    <citation type="journal article" date="2019" name="Int. J. Syst. Evol. Microbiol.">
        <title>The Global Catalogue of Microorganisms (GCM) 10K type strain sequencing project: providing services to taxonomists for standard genome sequencing and annotation.</title>
        <authorList>
            <consortium name="The Broad Institute Genomics Platform"/>
            <consortium name="The Broad Institute Genome Sequencing Center for Infectious Disease"/>
            <person name="Wu L."/>
            <person name="Ma J."/>
        </authorList>
    </citation>
    <scope>NUCLEOTIDE SEQUENCE [LARGE SCALE GENOMIC DNA]</scope>
    <source>
        <strain evidence="3">KCTC 32998</strain>
    </source>
</reference>
<protein>
    <recommendedName>
        <fullName evidence="1">HTH lysR-type domain-containing protein</fullName>
    </recommendedName>
</protein>
<dbReference type="PANTHER" id="PTHR30432:SF1">
    <property type="entry name" value="DNA-BINDING TRANSCRIPTIONAL DUAL REGULATOR MODE"/>
    <property type="match status" value="1"/>
</dbReference>
<dbReference type="InterPro" id="IPR051815">
    <property type="entry name" value="Molybdate_resp_trans_reg"/>
</dbReference>
<dbReference type="RefSeq" id="WP_189442957.1">
    <property type="nucleotide sequence ID" value="NZ_BMZI01000001.1"/>
</dbReference>